<dbReference type="PROSITE" id="PS50011">
    <property type="entry name" value="PROTEIN_KINASE_DOM"/>
    <property type="match status" value="1"/>
</dbReference>
<protein>
    <submittedName>
        <fullName evidence="2">Kinase</fullName>
    </submittedName>
</protein>
<dbReference type="Pfam" id="PF00069">
    <property type="entry name" value="Pkinase"/>
    <property type="match status" value="1"/>
</dbReference>
<proteinExistence type="predicted"/>
<sequence>MYNRYQFTEQILSQTPSATTQAAVNIQTKNYVLIKKYAITVENPHNFIASTQLLKRLNHQNLIQYENFYEDASHTYIVSELSSQDNLLEKILSMKYYSEDDCRGFITQIIEGLAYLHSNNIANLNLKPENLLTINNQVKLCDYALYELFPLENLLYAPGFVSKDQLINRITDFQPDIFAVGVISTLLLTGNLPFKEEENYIQSYLDQTLNNSFEINAKTMSTRAVDFVTSCFSGQSTVFDLLNDPWLTNEAPVIPLQTTQIQLKRYVAKLKLRDGSGVNASKLVQLARKIGEIEDDIEVEGEEIDAELDEVDENQTAVTQMLEDEVN</sequence>
<evidence type="ECO:0000313" key="4">
    <source>
        <dbReference type="Proteomes" id="UP000018208"/>
    </source>
</evidence>
<dbReference type="EMBL" id="AUWU02000007">
    <property type="protein sequence ID" value="KAH0571098.1"/>
    <property type="molecule type" value="Genomic_DNA"/>
</dbReference>
<name>V6LFJ1_9EUKA</name>
<organism evidence="2">
    <name type="scientific">Spironucleus salmonicida</name>
    <dbReference type="NCBI Taxonomy" id="348837"/>
    <lineage>
        <taxon>Eukaryota</taxon>
        <taxon>Metamonada</taxon>
        <taxon>Diplomonadida</taxon>
        <taxon>Hexamitidae</taxon>
        <taxon>Hexamitinae</taxon>
        <taxon>Spironucleus</taxon>
    </lineage>
</organism>
<evidence type="ECO:0000313" key="2">
    <source>
        <dbReference type="EMBL" id="EST43310.1"/>
    </source>
</evidence>
<evidence type="ECO:0000259" key="1">
    <source>
        <dbReference type="PROSITE" id="PS50011"/>
    </source>
</evidence>
<dbReference type="Gene3D" id="1.10.510.10">
    <property type="entry name" value="Transferase(Phosphotransferase) domain 1"/>
    <property type="match status" value="1"/>
</dbReference>
<dbReference type="Proteomes" id="UP000018208">
    <property type="component" value="Unassembled WGS sequence"/>
</dbReference>
<reference evidence="2 3" key="1">
    <citation type="journal article" date="2014" name="PLoS Genet.">
        <title>The Genome of Spironucleus salmonicida Highlights a Fish Pathogen Adapted to Fluctuating Environments.</title>
        <authorList>
            <person name="Xu F."/>
            <person name="Jerlstrom-Hultqvist J."/>
            <person name="Einarsson E."/>
            <person name="Astvaldsson A."/>
            <person name="Svard S.G."/>
            <person name="Andersson J.O."/>
        </authorList>
    </citation>
    <scope>NUCLEOTIDE SEQUENCE</scope>
    <source>
        <strain evidence="3">ATCC 50377</strain>
    </source>
</reference>
<dbReference type="AlphaFoldDB" id="V6LFJ1"/>
<gene>
    <name evidence="2" type="ORF">SS50377_16981</name>
    <name evidence="3" type="ORF">SS50377_27398</name>
</gene>
<dbReference type="PANTHER" id="PTHR24347">
    <property type="entry name" value="SERINE/THREONINE-PROTEIN KINASE"/>
    <property type="match status" value="1"/>
</dbReference>
<dbReference type="InterPro" id="IPR011009">
    <property type="entry name" value="Kinase-like_dom_sf"/>
</dbReference>
<dbReference type="GO" id="GO:0004672">
    <property type="term" value="F:protein kinase activity"/>
    <property type="evidence" value="ECO:0007669"/>
    <property type="project" value="InterPro"/>
</dbReference>
<dbReference type="OrthoDB" id="40902at2759"/>
<dbReference type="SMART" id="SM00220">
    <property type="entry name" value="S_TKc"/>
    <property type="match status" value="1"/>
</dbReference>
<keyword evidence="4" id="KW-1185">Reference proteome</keyword>
<dbReference type="SUPFAM" id="SSF56112">
    <property type="entry name" value="Protein kinase-like (PK-like)"/>
    <property type="match status" value="1"/>
</dbReference>
<dbReference type="EMBL" id="KI546139">
    <property type="protein sequence ID" value="EST43310.1"/>
    <property type="molecule type" value="Genomic_DNA"/>
</dbReference>
<dbReference type="GO" id="GO:0005524">
    <property type="term" value="F:ATP binding"/>
    <property type="evidence" value="ECO:0007669"/>
    <property type="project" value="InterPro"/>
</dbReference>
<accession>V6LFJ1</accession>
<dbReference type="VEuPathDB" id="GiardiaDB:SS50377_27398"/>
<keyword evidence="2" id="KW-0418">Kinase</keyword>
<keyword evidence="2" id="KW-0808">Transferase</keyword>
<dbReference type="InterPro" id="IPR000719">
    <property type="entry name" value="Prot_kinase_dom"/>
</dbReference>
<feature type="domain" description="Protein kinase" evidence="1">
    <location>
        <begin position="5"/>
        <end position="247"/>
    </location>
</feature>
<evidence type="ECO:0000313" key="3">
    <source>
        <dbReference type="EMBL" id="KAH0571098.1"/>
    </source>
</evidence>
<reference evidence="3" key="2">
    <citation type="submission" date="2020-12" db="EMBL/GenBank/DDBJ databases">
        <title>New Spironucleus salmonicida genome in near-complete chromosomes.</title>
        <authorList>
            <person name="Xu F."/>
            <person name="Kurt Z."/>
            <person name="Jimenez-Gonzalez A."/>
            <person name="Astvaldsson A."/>
            <person name="Andersson J.O."/>
            <person name="Svard S.G."/>
        </authorList>
    </citation>
    <scope>NUCLEOTIDE SEQUENCE</scope>
    <source>
        <strain evidence="3">ATCC 50377</strain>
    </source>
</reference>